<comment type="similarity">
    <text evidence="7">Belongs to the binding-protein-dependent transport system permease family.</text>
</comment>
<feature type="domain" description="ABC transmembrane type-1" evidence="8">
    <location>
        <begin position="41"/>
        <end position="256"/>
    </location>
</feature>
<evidence type="ECO:0000313" key="10">
    <source>
        <dbReference type="Proteomes" id="UP001501521"/>
    </source>
</evidence>
<feature type="transmembrane region" description="Helical" evidence="7">
    <location>
        <begin position="45"/>
        <end position="69"/>
    </location>
</feature>
<dbReference type="PROSITE" id="PS50928">
    <property type="entry name" value="ABC_TM1"/>
    <property type="match status" value="1"/>
</dbReference>
<keyword evidence="3" id="KW-1003">Cell membrane</keyword>
<keyword evidence="2 7" id="KW-0813">Transport</keyword>
<comment type="subcellular location">
    <subcellularLocation>
        <location evidence="1 7">Cell membrane</location>
        <topology evidence="1 7">Multi-pass membrane protein</topology>
    </subcellularLocation>
</comment>
<dbReference type="CDD" id="cd06261">
    <property type="entry name" value="TM_PBP2"/>
    <property type="match status" value="1"/>
</dbReference>
<feature type="transmembrane region" description="Helical" evidence="7">
    <location>
        <begin position="138"/>
        <end position="156"/>
    </location>
</feature>
<dbReference type="SUPFAM" id="SSF161098">
    <property type="entry name" value="MetI-like"/>
    <property type="match status" value="1"/>
</dbReference>
<dbReference type="InterPro" id="IPR050809">
    <property type="entry name" value="UgpAE/MalFG_permease"/>
</dbReference>
<evidence type="ECO:0000256" key="1">
    <source>
        <dbReference type="ARBA" id="ARBA00004651"/>
    </source>
</evidence>
<evidence type="ECO:0000256" key="7">
    <source>
        <dbReference type="RuleBase" id="RU363032"/>
    </source>
</evidence>
<keyword evidence="5 7" id="KW-1133">Transmembrane helix</keyword>
<evidence type="ECO:0000259" key="8">
    <source>
        <dbReference type="PROSITE" id="PS50928"/>
    </source>
</evidence>
<evidence type="ECO:0000256" key="2">
    <source>
        <dbReference type="ARBA" id="ARBA00022448"/>
    </source>
</evidence>
<proteinExistence type="inferred from homology"/>
<feature type="transmembrane region" description="Helical" evidence="7">
    <location>
        <begin position="176"/>
        <end position="199"/>
    </location>
</feature>
<evidence type="ECO:0000256" key="3">
    <source>
        <dbReference type="ARBA" id="ARBA00022475"/>
    </source>
</evidence>
<keyword evidence="10" id="KW-1185">Reference proteome</keyword>
<gene>
    <name evidence="9" type="ORF">GCM10025789_03680</name>
</gene>
<feature type="transmembrane region" description="Helical" evidence="7">
    <location>
        <begin position="81"/>
        <end position="101"/>
    </location>
</feature>
<dbReference type="PANTHER" id="PTHR43227">
    <property type="entry name" value="BLL4140 PROTEIN"/>
    <property type="match status" value="1"/>
</dbReference>
<dbReference type="EMBL" id="BAABLV010000006">
    <property type="protein sequence ID" value="GAA4890436.1"/>
    <property type="molecule type" value="Genomic_DNA"/>
</dbReference>
<dbReference type="Proteomes" id="UP001501521">
    <property type="component" value="Unassembled WGS sequence"/>
</dbReference>
<sequence>MYGAQIAFRNYNPADGFLGSQWVGLAHFERFINSFQFQDLLVNTLTINTVGLLVAFPVPIVLALIVNQLSSQRFKKFIQSVLYSPSFISVVVVVGMVFLLFSPSSGVVNNVLTLAGAEPIFFMGDPSWFRPLYIGSDVWQNAGFSMIIYLAALTAIDPSLHEAAKMDGANKFRRIWHIDLPGILPVITILFVLAIGNIFNLGFEKVYLMQTPLNLETSEIINTYVYKAGLQQAQFSYSAAIGLFNSVLNLILLVTFNWVAKKANQSSLW</sequence>
<keyword evidence="6 7" id="KW-0472">Membrane</keyword>
<feature type="transmembrane region" description="Helical" evidence="7">
    <location>
        <begin position="235"/>
        <end position="260"/>
    </location>
</feature>
<evidence type="ECO:0000256" key="4">
    <source>
        <dbReference type="ARBA" id="ARBA00022692"/>
    </source>
</evidence>
<reference evidence="10" key="1">
    <citation type="journal article" date="2019" name="Int. J. Syst. Evol. Microbiol.">
        <title>The Global Catalogue of Microorganisms (GCM) 10K type strain sequencing project: providing services to taxonomists for standard genome sequencing and annotation.</title>
        <authorList>
            <consortium name="The Broad Institute Genomics Platform"/>
            <consortium name="The Broad Institute Genome Sequencing Center for Infectious Disease"/>
            <person name="Wu L."/>
            <person name="Ma J."/>
        </authorList>
    </citation>
    <scope>NUCLEOTIDE SEQUENCE [LARGE SCALE GENOMIC DNA]</scope>
    <source>
        <strain evidence="10">JCM 19125</strain>
    </source>
</reference>
<evidence type="ECO:0000256" key="5">
    <source>
        <dbReference type="ARBA" id="ARBA00022989"/>
    </source>
</evidence>
<dbReference type="PANTHER" id="PTHR43227:SF11">
    <property type="entry name" value="BLL4140 PROTEIN"/>
    <property type="match status" value="1"/>
</dbReference>
<protein>
    <submittedName>
        <fullName evidence="9">ABC transporter permease subunit</fullName>
    </submittedName>
</protein>
<evidence type="ECO:0000256" key="6">
    <source>
        <dbReference type="ARBA" id="ARBA00023136"/>
    </source>
</evidence>
<comment type="caution">
    <text evidence="9">The sequence shown here is derived from an EMBL/GenBank/DDBJ whole genome shotgun (WGS) entry which is preliminary data.</text>
</comment>
<accession>A0ABP9EZ95</accession>
<keyword evidence="4 7" id="KW-0812">Transmembrane</keyword>
<dbReference type="Pfam" id="PF00528">
    <property type="entry name" value="BPD_transp_1"/>
    <property type="match status" value="1"/>
</dbReference>
<dbReference type="InterPro" id="IPR035906">
    <property type="entry name" value="MetI-like_sf"/>
</dbReference>
<name>A0ABP9EZ95_9ACTN</name>
<organism evidence="9 10">
    <name type="scientific">Tessaracoccus lubricantis</name>
    <dbReference type="NCBI Taxonomy" id="545543"/>
    <lineage>
        <taxon>Bacteria</taxon>
        <taxon>Bacillati</taxon>
        <taxon>Actinomycetota</taxon>
        <taxon>Actinomycetes</taxon>
        <taxon>Propionibacteriales</taxon>
        <taxon>Propionibacteriaceae</taxon>
        <taxon>Tessaracoccus</taxon>
    </lineage>
</organism>
<dbReference type="Gene3D" id="1.10.3720.10">
    <property type="entry name" value="MetI-like"/>
    <property type="match status" value="1"/>
</dbReference>
<evidence type="ECO:0000313" key="9">
    <source>
        <dbReference type="EMBL" id="GAA4890436.1"/>
    </source>
</evidence>
<dbReference type="InterPro" id="IPR000515">
    <property type="entry name" value="MetI-like"/>
</dbReference>